<comment type="cofactor">
    <cofactor evidence="7">
        <name>Zn(2+)</name>
        <dbReference type="ChEBI" id="CHEBI:29105"/>
    </cofactor>
    <text evidence="7">Binds 1 zinc ion.</text>
</comment>
<comment type="similarity">
    <text evidence="1 7">Belongs to the endoribonuclease YbeY family.</text>
</comment>
<comment type="subcellular location">
    <subcellularLocation>
        <location evidence="7">Cytoplasm</location>
    </subcellularLocation>
</comment>
<dbReference type="PANTHER" id="PTHR46986">
    <property type="entry name" value="ENDORIBONUCLEASE YBEY, CHLOROPLASTIC"/>
    <property type="match status" value="1"/>
</dbReference>
<comment type="function">
    <text evidence="7">Single strand-specific metallo-endoribonuclease involved in late-stage 70S ribosome quality control and in maturation of the 3' terminus of the 16S rRNA.</text>
</comment>
<dbReference type="KEGG" id="ngg:RG540_CH00420"/>
<keyword evidence="5 7" id="KW-0378">Hydrolase</keyword>
<dbReference type="eggNOG" id="COG0319">
    <property type="taxonomic scope" value="Bacteria"/>
</dbReference>
<keyword evidence="7" id="KW-0698">rRNA processing</keyword>
<evidence type="ECO:0000256" key="3">
    <source>
        <dbReference type="ARBA" id="ARBA00022723"/>
    </source>
</evidence>
<dbReference type="EMBL" id="HG938353">
    <property type="protein sequence ID" value="CDN46240.1"/>
    <property type="molecule type" value="Genomic_DNA"/>
</dbReference>
<dbReference type="EC" id="3.1.-.-" evidence="7"/>
<dbReference type="InterPro" id="IPR002036">
    <property type="entry name" value="YbeY"/>
</dbReference>
<reference evidence="9" key="1">
    <citation type="journal article" date="2014" name="BMC Genomics">
        <title>Genome sequencing of two Neorhizobium galegae strains reveals a noeT gene responsible for the unusual acetylation of the nodulation factors.</title>
        <authorList>
            <person name="Osterman J."/>
            <person name="Marsh J."/>
            <person name="Laine P.K."/>
            <person name="Zeng Z."/>
            <person name="Alatalo E."/>
            <person name="Sullivan J.T."/>
            <person name="Young J.P."/>
            <person name="Thomas-Oates J."/>
            <person name="Paulin L."/>
            <person name="Lindstrom K."/>
        </authorList>
    </citation>
    <scope>NUCLEOTIDE SEQUENCE [LARGE SCALE GENOMIC DNA]</scope>
    <source>
        <strain evidence="9">HAMBI 540</strain>
    </source>
</reference>
<dbReference type="RefSeq" id="WP_038583405.1">
    <property type="nucleotide sequence ID" value="NZ_HG938353.1"/>
</dbReference>
<evidence type="ECO:0000256" key="6">
    <source>
        <dbReference type="ARBA" id="ARBA00022833"/>
    </source>
</evidence>
<keyword evidence="6 7" id="KW-0862">Zinc</keyword>
<keyword evidence="3 7" id="KW-0479">Metal-binding</keyword>
<dbReference type="Pfam" id="PF02130">
    <property type="entry name" value="YbeY"/>
    <property type="match status" value="1"/>
</dbReference>
<dbReference type="PATRIC" id="fig|1028800.3.peg.42"/>
<evidence type="ECO:0000256" key="2">
    <source>
        <dbReference type="ARBA" id="ARBA00022722"/>
    </source>
</evidence>
<feature type="binding site" evidence="7">
    <location>
        <position position="130"/>
    </location>
    <ligand>
        <name>Zn(2+)</name>
        <dbReference type="ChEBI" id="CHEBI:29105"/>
        <note>catalytic</note>
    </ligand>
</feature>
<evidence type="ECO:0000313" key="9">
    <source>
        <dbReference type="Proteomes" id="UP000028181"/>
    </source>
</evidence>
<gene>
    <name evidence="7" type="primary">ybeY</name>
    <name evidence="8" type="ORF">RG540_CH00420</name>
</gene>
<dbReference type="HAMAP" id="MF_00009">
    <property type="entry name" value="Endoribonucl_YbeY"/>
    <property type="match status" value="1"/>
</dbReference>
<feature type="binding site" evidence="7">
    <location>
        <position position="126"/>
    </location>
    <ligand>
        <name>Zn(2+)</name>
        <dbReference type="ChEBI" id="CHEBI:29105"/>
        <note>catalytic</note>
    </ligand>
</feature>
<evidence type="ECO:0000256" key="5">
    <source>
        <dbReference type="ARBA" id="ARBA00022801"/>
    </source>
</evidence>
<dbReference type="AlphaFoldDB" id="A0A068SM76"/>
<dbReference type="InterPro" id="IPR020549">
    <property type="entry name" value="YbeY_CS"/>
</dbReference>
<name>A0A068SM76_NEOGA</name>
<dbReference type="Proteomes" id="UP000028181">
    <property type="component" value="Chromosome I"/>
</dbReference>
<proteinExistence type="inferred from homology"/>
<dbReference type="Gene3D" id="3.40.390.30">
    <property type="entry name" value="Metalloproteases ('zincins'), catalytic domain"/>
    <property type="match status" value="1"/>
</dbReference>
<dbReference type="GeneID" id="24256760"/>
<organism evidence="8 9">
    <name type="scientific">Neorhizobium galegae bv. orientalis str. HAMBI 540</name>
    <dbReference type="NCBI Taxonomy" id="1028800"/>
    <lineage>
        <taxon>Bacteria</taxon>
        <taxon>Pseudomonadati</taxon>
        <taxon>Pseudomonadota</taxon>
        <taxon>Alphaproteobacteria</taxon>
        <taxon>Hyphomicrobiales</taxon>
        <taxon>Rhizobiaceae</taxon>
        <taxon>Rhizobium/Agrobacterium group</taxon>
        <taxon>Neorhizobium</taxon>
    </lineage>
</organism>
<dbReference type="GO" id="GO:0004521">
    <property type="term" value="F:RNA endonuclease activity"/>
    <property type="evidence" value="ECO:0007669"/>
    <property type="project" value="UniProtKB-UniRule"/>
</dbReference>
<evidence type="ECO:0000256" key="1">
    <source>
        <dbReference type="ARBA" id="ARBA00010875"/>
    </source>
</evidence>
<keyword evidence="4 7" id="KW-0255">Endonuclease</keyword>
<keyword evidence="9" id="KW-1185">Reference proteome</keyword>
<dbReference type="GO" id="GO:0004222">
    <property type="term" value="F:metalloendopeptidase activity"/>
    <property type="evidence" value="ECO:0007669"/>
    <property type="project" value="InterPro"/>
</dbReference>
<keyword evidence="2 7" id="KW-0540">Nuclease</keyword>
<protein>
    <recommendedName>
        <fullName evidence="7">Endoribonuclease YbeY</fullName>
        <ecNumber evidence="7">3.1.-.-</ecNumber>
    </recommendedName>
</protein>
<evidence type="ECO:0000256" key="4">
    <source>
        <dbReference type="ARBA" id="ARBA00022759"/>
    </source>
</evidence>
<keyword evidence="7" id="KW-0963">Cytoplasm</keyword>
<accession>A0A068SM76</accession>
<dbReference type="PROSITE" id="PS01306">
    <property type="entry name" value="UPF0054"/>
    <property type="match status" value="1"/>
</dbReference>
<dbReference type="PANTHER" id="PTHR46986:SF1">
    <property type="entry name" value="ENDORIBONUCLEASE YBEY, CHLOROPLASTIC"/>
    <property type="match status" value="1"/>
</dbReference>
<dbReference type="InterPro" id="IPR023091">
    <property type="entry name" value="MetalPrtase_cat_dom_sf_prd"/>
</dbReference>
<dbReference type="GO" id="GO:0005737">
    <property type="term" value="C:cytoplasm"/>
    <property type="evidence" value="ECO:0007669"/>
    <property type="project" value="UniProtKB-SubCell"/>
</dbReference>
<dbReference type="GO" id="GO:0008270">
    <property type="term" value="F:zinc ion binding"/>
    <property type="evidence" value="ECO:0007669"/>
    <property type="project" value="UniProtKB-UniRule"/>
</dbReference>
<dbReference type="OrthoDB" id="9807740at2"/>
<dbReference type="NCBIfam" id="TIGR00043">
    <property type="entry name" value="rRNA maturation RNase YbeY"/>
    <property type="match status" value="1"/>
</dbReference>
<feature type="binding site" evidence="7">
    <location>
        <position position="136"/>
    </location>
    <ligand>
        <name>Zn(2+)</name>
        <dbReference type="ChEBI" id="CHEBI:29105"/>
        <note>catalytic</note>
    </ligand>
</feature>
<dbReference type="GO" id="GO:0006364">
    <property type="term" value="P:rRNA processing"/>
    <property type="evidence" value="ECO:0007669"/>
    <property type="project" value="UniProtKB-UniRule"/>
</dbReference>
<sequence length="169" mass="18677">MPQLDIQISIEDEGWPEEPALFALSEKALGAAAEFLAKEEKQPFPKVAPELSLVFTGDAAIKEINAEWRGKDKPTNVLSFPAFPLEPGKMPGPMLGDIVIARETVEREAVDLDKSFDDHLTHLLVHGFLHLFGYDHMQTDDAERMEALETRILAALGLSDPYAGQDPII</sequence>
<dbReference type="HOGENOM" id="CLU_106710_0_0_5"/>
<dbReference type="SUPFAM" id="SSF55486">
    <property type="entry name" value="Metalloproteases ('zincins'), catalytic domain"/>
    <property type="match status" value="1"/>
</dbReference>
<keyword evidence="7" id="KW-0690">Ribosome biogenesis</keyword>
<evidence type="ECO:0000313" key="8">
    <source>
        <dbReference type="EMBL" id="CDN46240.1"/>
    </source>
</evidence>
<evidence type="ECO:0000256" key="7">
    <source>
        <dbReference type="HAMAP-Rule" id="MF_00009"/>
    </source>
</evidence>